<evidence type="ECO:0000313" key="1">
    <source>
        <dbReference type="EMBL" id="TVU27233.1"/>
    </source>
</evidence>
<proteinExistence type="predicted"/>
<dbReference type="Proteomes" id="UP000324897">
    <property type="component" value="Chromosome 2"/>
</dbReference>
<name>A0A5J9UU13_9POAL</name>
<organism evidence="1 2">
    <name type="scientific">Eragrostis curvula</name>
    <name type="common">weeping love grass</name>
    <dbReference type="NCBI Taxonomy" id="38414"/>
    <lineage>
        <taxon>Eukaryota</taxon>
        <taxon>Viridiplantae</taxon>
        <taxon>Streptophyta</taxon>
        <taxon>Embryophyta</taxon>
        <taxon>Tracheophyta</taxon>
        <taxon>Spermatophyta</taxon>
        <taxon>Magnoliopsida</taxon>
        <taxon>Liliopsida</taxon>
        <taxon>Poales</taxon>
        <taxon>Poaceae</taxon>
        <taxon>PACMAD clade</taxon>
        <taxon>Chloridoideae</taxon>
        <taxon>Eragrostideae</taxon>
        <taxon>Eragrostidinae</taxon>
        <taxon>Eragrostis</taxon>
    </lineage>
</organism>
<accession>A0A5J9UU13</accession>
<comment type="caution">
    <text evidence="1">The sequence shown here is derived from an EMBL/GenBank/DDBJ whole genome shotgun (WGS) entry which is preliminary data.</text>
</comment>
<reference evidence="1 2" key="1">
    <citation type="journal article" date="2019" name="Sci. Rep.">
        <title>A high-quality genome of Eragrostis curvula grass provides insights into Poaceae evolution and supports new strategies to enhance forage quality.</title>
        <authorList>
            <person name="Carballo J."/>
            <person name="Santos B.A.C.M."/>
            <person name="Zappacosta D."/>
            <person name="Garbus I."/>
            <person name="Selva J.P."/>
            <person name="Gallo C.A."/>
            <person name="Diaz A."/>
            <person name="Albertini E."/>
            <person name="Caccamo M."/>
            <person name="Echenique V."/>
        </authorList>
    </citation>
    <scope>NUCLEOTIDE SEQUENCE [LARGE SCALE GENOMIC DNA]</scope>
    <source>
        <strain evidence="2">cv. Victoria</strain>
        <tissue evidence="1">Leaf</tissue>
    </source>
</reference>
<protein>
    <submittedName>
        <fullName evidence="1">Uncharacterized protein</fullName>
    </submittedName>
</protein>
<dbReference type="EMBL" id="RWGY01000013">
    <property type="protein sequence ID" value="TVU27233.1"/>
    <property type="molecule type" value="Genomic_DNA"/>
</dbReference>
<dbReference type="Gramene" id="TVU27233">
    <property type="protein sequence ID" value="TVU27233"/>
    <property type="gene ID" value="EJB05_29830"/>
</dbReference>
<dbReference type="AlphaFoldDB" id="A0A5J9UU13"/>
<gene>
    <name evidence="1" type="ORF">EJB05_29830</name>
</gene>
<sequence length="169" mass="18711">MLSIGRHACGLPLHTPPGSNPVQVAMFQRVDRGGHLLVVSIEIDSHHRYENPPCPPIFSILPSFLYVFSLSPAVILHKIQIKLESSGASLTNGRHKRTQLLSVCSKPSPTDDGVLDGVLCSHGDYFPTDFIFSSIRSAHLMLHLLLNHMFHGAYNGRPFHVIDVNFIIL</sequence>
<keyword evidence="2" id="KW-1185">Reference proteome</keyword>
<evidence type="ECO:0000313" key="2">
    <source>
        <dbReference type="Proteomes" id="UP000324897"/>
    </source>
</evidence>